<evidence type="ECO:0000313" key="3">
    <source>
        <dbReference type="Proteomes" id="UP000631694"/>
    </source>
</evidence>
<keyword evidence="1" id="KW-0812">Transmembrane</keyword>
<feature type="transmembrane region" description="Helical" evidence="1">
    <location>
        <begin position="42"/>
        <end position="64"/>
    </location>
</feature>
<feature type="transmembrane region" description="Helical" evidence="1">
    <location>
        <begin position="7"/>
        <end position="30"/>
    </location>
</feature>
<accession>A0A931I705</accession>
<evidence type="ECO:0000256" key="1">
    <source>
        <dbReference type="SAM" id="Phobius"/>
    </source>
</evidence>
<dbReference type="Proteomes" id="UP000631694">
    <property type="component" value="Unassembled WGS sequence"/>
</dbReference>
<proteinExistence type="predicted"/>
<dbReference type="Pfam" id="PF11003">
    <property type="entry name" value="DUF2842"/>
    <property type="match status" value="1"/>
</dbReference>
<sequence>MPGRMRSFVGAVLLTVLVVIYPLIVMGFAAMPMAGATKTTQLVFYVVAGLAWVLPAGLIISWMARGRRKQA</sequence>
<dbReference type="EMBL" id="JADZLT010000056">
    <property type="protein sequence ID" value="MBH0239961.1"/>
    <property type="molecule type" value="Genomic_DNA"/>
</dbReference>
<organism evidence="2 3">
    <name type="scientific">Methylobrevis albus</name>
    <dbReference type="NCBI Taxonomy" id="2793297"/>
    <lineage>
        <taxon>Bacteria</taxon>
        <taxon>Pseudomonadati</taxon>
        <taxon>Pseudomonadota</taxon>
        <taxon>Alphaproteobacteria</taxon>
        <taxon>Hyphomicrobiales</taxon>
        <taxon>Pleomorphomonadaceae</taxon>
        <taxon>Methylobrevis</taxon>
    </lineage>
</organism>
<reference evidence="2" key="1">
    <citation type="submission" date="2020-12" db="EMBL/GenBank/DDBJ databases">
        <title>Methylobrevis albus sp. nov., isolated from fresh water lack sediment.</title>
        <authorList>
            <person name="Zou Q."/>
        </authorList>
    </citation>
    <scope>NUCLEOTIDE SEQUENCE</scope>
    <source>
        <strain evidence="2">L22</strain>
    </source>
</reference>
<keyword evidence="1" id="KW-0472">Membrane</keyword>
<comment type="caution">
    <text evidence="2">The sequence shown here is derived from an EMBL/GenBank/DDBJ whole genome shotgun (WGS) entry which is preliminary data.</text>
</comment>
<evidence type="ECO:0000313" key="2">
    <source>
        <dbReference type="EMBL" id="MBH0239961.1"/>
    </source>
</evidence>
<gene>
    <name evidence="2" type="ORF">I5731_19225</name>
</gene>
<dbReference type="AlphaFoldDB" id="A0A931I705"/>
<protein>
    <submittedName>
        <fullName evidence="2">DUF2842 domain-containing protein</fullName>
    </submittedName>
</protein>
<keyword evidence="1" id="KW-1133">Transmembrane helix</keyword>
<dbReference type="InterPro" id="IPR021265">
    <property type="entry name" value="DUF2842"/>
</dbReference>
<keyword evidence="3" id="KW-1185">Reference proteome</keyword>
<name>A0A931I705_9HYPH</name>